<dbReference type="SUPFAM" id="SSF143631">
    <property type="entry name" value="ApbE-like"/>
    <property type="match status" value="1"/>
</dbReference>
<evidence type="ECO:0000256" key="7">
    <source>
        <dbReference type="ARBA" id="ARBA00022827"/>
    </source>
</evidence>
<keyword evidence="6 10" id="KW-0479">Metal-binding</keyword>
<evidence type="ECO:0000256" key="2">
    <source>
        <dbReference type="ARBA" id="ARBA00011955"/>
    </source>
</evidence>
<dbReference type="AlphaFoldDB" id="A0A9D1LNW5"/>
<gene>
    <name evidence="11" type="ORF">IAC52_03325</name>
</gene>
<reference evidence="11" key="2">
    <citation type="journal article" date="2021" name="PeerJ">
        <title>Extensive microbial diversity within the chicken gut microbiome revealed by metagenomics and culture.</title>
        <authorList>
            <person name="Gilroy R."/>
            <person name="Ravi A."/>
            <person name="Getino M."/>
            <person name="Pursley I."/>
            <person name="Horton D.L."/>
            <person name="Alikhan N.F."/>
            <person name="Baker D."/>
            <person name="Gharbi K."/>
            <person name="Hall N."/>
            <person name="Watson M."/>
            <person name="Adriaenssens E.M."/>
            <person name="Foster-Nyarko E."/>
            <person name="Jarju S."/>
            <person name="Secka A."/>
            <person name="Antonio M."/>
            <person name="Oren A."/>
            <person name="Chaudhuri R.R."/>
            <person name="La Ragione R."/>
            <person name="Hildebrand F."/>
            <person name="Pallen M.J."/>
        </authorList>
    </citation>
    <scope>NUCLEOTIDE SEQUENCE</scope>
    <source>
        <strain evidence="11">ChiGjej1B1-22543</strain>
    </source>
</reference>
<comment type="caution">
    <text evidence="11">The sequence shown here is derived from an EMBL/GenBank/DDBJ whole genome shotgun (WGS) entry which is preliminary data.</text>
</comment>
<dbReference type="Proteomes" id="UP000824070">
    <property type="component" value="Unassembled WGS sequence"/>
</dbReference>
<keyword evidence="4 10" id="KW-0285">Flavoprotein</keyword>
<keyword evidence="10" id="KW-1003">Cell membrane</keyword>
<comment type="cofactor">
    <cofactor evidence="1 10">
        <name>Mg(2+)</name>
        <dbReference type="ChEBI" id="CHEBI:18420"/>
    </cofactor>
</comment>
<dbReference type="EC" id="2.7.1.180" evidence="2 10"/>
<dbReference type="InterPro" id="IPR024932">
    <property type="entry name" value="ApbE"/>
</dbReference>
<feature type="chain" id="PRO_5039752772" description="FAD:protein FMN transferase" evidence="10">
    <location>
        <begin position="26"/>
        <end position="318"/>
    </location>
</feature>
<protein>
    <recommendedName>
        <fullName evidence="3 10">FAD:protein FMN transferase</fullName>
        <ecNumber evidence="2 10">2.7.1.180</ecNumber>
    </recommendedName>
</protein>
<keyword evidence="10" id="KW-0472">Membrane</keyword>
<comment type="subcellular location">
    <subcellularLocation>
        <location evidence="10">Cell inner membrane</location>
        <topology evidence="10">Lipid-anchor</topology>
        <orientation evidence="10">Periplasmic side</orientation>
    </subcellularLocation>
</comment>
<evidence type="ECO:0000256" key="8">
    <source>
        <dbReference type="ARBA" id="ARBA00022842"/>
    </source>
</evidence>
<evidence type="ECO:0000256" key="6">
    <source>
        <dbReference type="ARBA" id="ARBA00022723"/>
    </source>
</evidence>
<dbReference type="Pfam" id="PF02424">
    <property type="entry name" value="ApbE"/>
    <property type="match status" value="1"/>
</dbReference>
<dbReference type="EMBL" id="DVMV01000023">
    <property type="protein sequence ID" value="HIU45311.1"/>
    <property type="molecule type" value="Genomic_DNA"/>
</dbReference>
<evidence type="ECO:0000313" key="11">
    <source>
        <dbReference type="EMBL" id="HIU45311.1"/>
    </source>
</evidence>
<sequence length="318" mass="34579">MRKTTPKFALALPFLLLSGCSQSKALSESFFAFDTAFEIRVYDGNKQAIEQVKDLLLDISSDLNANAREAEDGLFMLNRDRHLTNPSPYLEECLRLSVSYQQATSNYYSPFLFDLSTLNKQAIANGQLLDAKTISEEIGKSNSTSVSFDGGISIEGEASIDLGGVAKGYALDKAKAVFDRLGCSQYMIYAGSSSLLFGDTGEAGKSFTLSLRDYPGYKVGTKKSSASISSVFEQGKIIDGEMHSHIIDPHDGSDVSDHSLVMLLSPESDAPDLNARLDAYATASMNMDQPQMGELLDGYSYAVFDGDELSFSKGVQWL</sequence>
<evidence type="ECO:0000256" key="5">
    <source>
        <dbReference type="ARBA" id="ARBA00022679"/>
    </source>
</evidence>
<organism evidence="11 12">
    <name type="scientific">Candidatus Alloenteromonas pullicola</name>
    <dbReference type="NCBI Taxonomy" id="2840784"/>
    <lineage>
        <taxon>Bacteria</taxon>
        <taxon>Bacillati</taxon>
        <taxon>Bacillota</taxon>
        <taxon>Bacillota incertae sedis</taxon>
        <taxon>Candidatus Alloenteromonas</taxon>
    </lineage>
</organism>
<comment type="catalytic activity">
    <reaction evidence="9 10">
        <text>L-threonyl-[protein] + FAD = FMN-L-threonyl-[protein] + AMP + H(+)</text>
        <dbReference type="Rhea" id="RHEA:36847"/>
        <dbReference type="Rhea" id="RHEA-COMP:11060"/>
        <dbReference type="Rhea" id="RHEA-COMP:11061"/>
        <dbReference type="ChEBI" id="CHEBI:15378"/>
        <dbReference type="ChEBI" id="CHEBI:30013"/>
        <dbReference type="ChEBI" id="CHEBI:57692"/>
        <dbReference type="ChEBI" id="CHEBI:74257"/>
        <dbReference type="ChEBI" id="CHEBI:456215"/>
        <dbReference type="EC" id="2.7.1.180"/>
    </reaction>
</comment>
<evidence type="ECO:0000256" key="10">
    <source>
        <dbReference type="RuleBase" id="RU363002"/>
    </source>
</evidence>
<comment type="function">
    <text evidence="10">Flavin transferase that catalyzes the transfer of the FMN moiety of FAD and its covalent binding to the hydroxyl group of a threonine residue in a target flavoprotein.</text>
</comment>
<proteinExistence type="inferred from homology"/>
<dbReference type="PROSITE" id="PS51257">
    <property type="entry name" value="PROKAR_LIPOPROTEIN"/>
    <property type="match status" value="1"/>
</dbReference>
<keyword evidence="8 10" id="KW-0460">Magnesium</keyword>
<dbReference type="PANTHER" id="PTHR30040:SF2">
    <property type="entry name" value="FAD:PROTEIN FMN TRANSFERASE"/>
    <property type="match status" value="1"/>
</dbReference>
<keyword evidence="10" id="KW-0449">Lipoprotein</keyword>
<feature type="signal peptide" evidence="10">
    <location>
        <begin position="1"/>
        <end position="25"/>
    </location>
</feature>
<dbReference type="GO" id="GO:0046872">
    <property type="term" value="F:metal ion binding"/>
    <property type="evidence" value="ECO:0007669"/>
    <property type="project" value="UniProtKB-UniRule"/>
</dbReference>
<keyword evidence="10" id="KW-0997">Cell inner membrane</keyword>
<reference evidence="11" key="1">
    <citation type="submission" date="2020-10" db="EMBL/GenBank/DDBJ databases">
        <authorList>
            <person name="Gilroy R."/>
        </authorList>
    </citation>
    <scope>NUCLEOTIDE SEQUENCE</scope>
    <source>
        <strain evidence="11">ChiGjej1B1-22543</strain>
    </source>
</reference>
<dbReference type="Gene3D" id="3.10.520.10">
    <property type="entry name" value="ApbE-like domains"/>
    <property type="match status" value="1"/>
</dbReference>
<evidence type="ECO:0000256" key="4">
    <source>
        <dbReference type="ARBA" id="ARBA00022630"/>
    </source>
</evidence>
<comment type="similarity">
    <text evidence="10">Belongs to the ApbE family.</text>
</comment>
<name>A0A9D1LNW5_9FIRM</name>
<dbReference type="GO" id="GO:0005886">
    <property type="term" value="C:plasma membrane"/>
    <property type="evidence" value="ECO:0007669"/>
    <property type="project" value="UniProtKB-SubCell"/>
</dbReference>
<evidence type="ECO:0000256" key="1">
    <source>
        <dbReference type="ARBA" id="ARBA00001946"/>
    </source>
</evidence>
<dbReference type="PANTHER" id="PTHR30040">
    <property type="entry name" value="THIAMINE BIOSYNTHESIS LIPOPROTEIN APBE"/>
    <property type="match status" value="1"/>
</dbReference>
<keyword evidence="5 10" id="KW-0808">Transferase</keyword>
<keyword evidence="7 10" id="KW-0274">FAD</keyword>
<dbReference type="InterPro" id="IPR003374">
    <property type="entry name" value="ApbE-like_sf"/>
</dbReference>
<dbReference type="GO" id="GO:0016740">
    <property type="term" value="F:transferase activity"/>
    <property type="evidence" value="ECO:0007669"/>
    <property type="project" value="UniProtKB-UniRule"/>
</dbReference>
<evidence type="ECO:0000256" key="9">
    <source>
        <dbReference type="ARBA" id="ARBA00048540"/>
    </source>
</evidence>
<accession>A0A9D1LNW5</accession>
<keyword evidence="10" id="KW-0732">Signal</keyword>
<evidence type="ECO:0000313" key="12">
    <source>
        <dbReference type="Proteomes" id="UP000824070"/>
    </source>
</evidence>
<evidence type="ECO:0000256" key="3">
    <source>
        <dbReference type="ARBA" id="ARBA00016337"/>
    </source>
</evidence>